<keyword evidence="3" id="KW-0238">DNA-binding</keyword>
<dbReference type="EMBL" id="MBER01000050">
    <property type="protein sequence ID" value="OMC47346.1"/>
    <property type="molecule type" value="Genomic_DNA"/>
</dbReference>
<reference evidence="8 9" key="1">
    <citation type="submission" date="2016-07" db="EMBL/GenBank/DDBJ databases">
        <authorList>
            <person name="Sutton G."/>
            <person name="Brinkac L."/>
            <person name="Sanka R."/>
            <person name="Adams M."/>
            <person name="Lau E."/>
            <person name="Kumar A."/>
            <person name="Macaden R."/>
        </authorList>
    </citation>
    <scope>NUCLEOTIDE SEQUENCE [LARGE SCALE GENOMIC DNA]</scope>
    <source>
        <strain evidence="8 9">GA-0871</strain>
    </source>
</reference>
<dbReference type="InterPro" id="IPR000847">
    <property type="entry name" value="LysR_HTH_N"/>
</dbReference>
<feature type="domain" description="HTH lysR-type" evidence="6">
    <location>
        <begin position="781"/>
        <end position="840"/>
    </location>
</feature>
<keyword evidence="4" id="KW-0010">Activator</keyword>
<keyword evidence="5" id="KW-0804">Transcription</keyword>
<gene>
    <name evidence="8" type="ORF">A5742_24320</name>
</gene>
<dbReference type="InterPro" id="IPR036388">
    <property type="entry name" value="WH-like_DNA-bd_sf"/>
</dbReference>
<dbReference type="Proteomes" id="UP000187001">
    <property type="component" value="Unassembled WGS sequence"/>
</dbReference>
<dbReference type="Pfam" id="PF06527">
    <property type="entry name" value="TniQ"/>
    <property type="match status" value="1"/>
</dbReference>
<dbReference type="Pfam" id="PF00126">
    <property type="entry name" value="HTH_1"/>
    <property type="match status" value="2"/>
</dbReference>
<evidence type="ECO:0000256" key="5">
    <source>
        <dbReference type="ARBA" id="ARBA00023163"/>
    </source>
</evidence>
<dbReference type="PANTHER" id="PTHR30346">
    <property type="entry name" value="TRANSCRIPTIONAL DUAL REGULATOR HCAR-RELATED"/>
    <property type="match status" value="1"/>
</dbReference>
<keyword evidence="2" id="KW-0805">Transcription regulation</keyword>
<evidence type="ECO:0000313" key="9">
    <source>
        <dbReference type="Proteomes" id="UP000187001"/>
    </source>
</evidence>
<evidence type="ECO:0000256" key="4">
    <source>
        <dbReference type="ARBA" id="ARBA00023159"/>
    </source>
</evidence>
<proteinExistence type="inferred from homology"/>
<dbReference type="AlphaFoldDB" id="A0ABD6QP52"/>
<evidence type="ECO:0000256" key="3">
    <source>
        <dbReference type="ARBA" id="ARBA00023125"/>
    </source>
</evidence>
<organism evidence="8 9">
    <name type="scientific">Mycolicibacterium fortuitum</name>
    <name type="common">Mycobacterium fortuitum</name>
    <dbReference type="NCBI Taxonomy" id="1766"/>
    <lineage>
        <taxon>Bacteria</taxon>
        <taxon>Bacillati</taxon>
        <taxon>Actinomycetota</taxon>
        <taxon>Actinomycetes</taxon>
        <taxon>Mycobacteriales</taxon>
        <taxon>Mycobacteriaceae</taxon>
        <taxon>Mycolicibacterium</taxon>
    </lineage>
</organism>
<comment type="caution">
    <text evidence="8">The sequence shown here is derived from an EMBL/GenBank/DDBJ whole genome shotgun (WGS) entry which is preliminary data.</text>
</comment>
<feature type="domain" description="HTH lysR-type" evidence="6">
    <location>
        <begin position="926"/>
        <end position="986"/>
    </location>
</feature>
<accession>A0ABD6QP52</accession>
<evidence type="ECO:0008006" key="10">
    <source>
        <dbReference type="Google" id="ProtNLM"/>
    </source>
</evidence>
<name>A0ABD6QP52_MYCFO</name>
<evidence type="ECO:0000259" key="6">
    <source>
        <dbReference type="Pfam" id="PF00126"/>
    </source>
</evidence>
<evidence type="ECO:0000259" key="7">
    <source>
        <dbReference type="Pfam" id="PF06527"/>
    </source>
</evidence>
<dbReference type="GO" id="GO:0003677">
    <property type="term" value="F:DNA binding"/>
    <property type="evidence" value="ECO:0007669"/>
    <property type="project" value="UniProtKB-KW"/>
</dbReference>
<evidence type="ECO:0000256" key="1">
    <source>
        <dbReference type="ARBA" id="ARBA00009437"/>
    </source>
</evidence>
<dbReference type="SUPFAM" id="SSF46785">
    <property type="entry name" value="Winged helix' DNA-binding domain"/>
    <property type="match status" value="2"/>
</dbReference>
<evidence type="ECO:0000313" key="8">
    <source>
        <dbReference type="EMBL" id="OMC47346.1"/>
    </source>
</evidence>
<dbReference type="InterPro" id="IPR036390">
    <property type="entry name" value="WH_DNA-bd_sf"/>
</dbReference>
<sequence>MTVRSLPLRLAPRPGEAIDSWLEALAAHNDVAWGDLIAATGVLQMHGTRRTWLHCLAADQADLLSAVTGVHPDAIHAATLAGDPEIAGDVDAMVDATAVFAPGGRVSGSRFCPACLASTSGRWQLSWRRSWTFACTTHYCLLATSCPVCQAVQRQRTHSANKVPNSGHCAAFSAPGTGTRPLCGADLTATPVLHLGRGHPAIAAQKLLTEVFAAGRATFGIYHRYPCTANDALLDIRDLGRVFLHETTHAALPNYLPEDLLTEYDFTREPQSIRRPTPSAVNAVAVTAALSILRQPSIAAAGTALHTLQALTGQPVASMLNNQTHRPSVAFDATGLSAQEPDLPAASQLRYGLGTACPRRPNTDRARVRDLVSKLPTTLWPEWSIRLTGRVCSQYMAQPALSVAVLLGDTDLPTDEALRLLGIPLTAEPIYDALAALKNCPDWPDIRKAVRRLSDHLYGHDLVIDYPRRRELDYDHLLPEAEWRQICRNTASNVLGAHVARRYLRERLTGTSSFCANPPHTTSSRSLNRFPRRLTPKLRRELLRYAAQFLTAHGIPHEPVEWRPPTHALRGLHLPGDEFDTDVLAALHQGIRHDKLSLIDAAHRFDVPVDIARHLLEAHPAPASPRRPRTRAITAPRAGPCYQRAANALPRERFADLYEQQCKTLAEIAKDVGVDPTTVANLARDYGIPIRRGGLQRVTIDREWLRDQYLTQHKPTTAIAQERGVSSALIANRLAEFGIPRHDRHAWRNPDQRWRKLPYIVDDRLPPVLVPVFSRRDGWLLLQHLAVLTEYRSFTDAAAALQLTGEAIRHRVQIIETLTGSPMFERARRGAPMSLTPAGREIVSAVHDLQHAGGPEPVSTAGYLPPGPCDLGRITADITKIPTLSAVPTVVSYDTNPTASGSREQRTYAPNTDLLLAPVLARDDGWQRLQIFADASRYRSYRQASQHLDLSIDTIKRTIKIIETKMGTAMFTRARTHIPMALTPAGSKVVAAIGRLADADGP</sequence>
<feature type="domain" description="TniQ" evidence="7">
    <location>
        <begin position="7"/>
        <end position="142"/>
    </location>
</feature>
<protein>
    <recommendedName>
        <fullName evidence="10">LysR family transcriptional regulator</fullName>
    </recommendedName>
</protein>
<dbReference type="Gene3D" id="1.10.10.10">
    <property type="entry name" value="Winged helix-like DNA-binding domain superfamily/Winged helix DNA-binding domain"/>
    <property type="match status" value="2"/>
</dbReference>
<evidence type="ECO:0000256" key="2">
    <source>
        <dbReference type="ARBA" id="ARBA00023015"/>
    </source>
</evidence>
<dbReference type="InterPro" id="IPR009492">
    <property type="entry name" value="TniQ"/>
</dbReference>
<dbReference type="RefSeq" id="WP_076204441.1">
    <property type="nucleotide sequence ID" value="NZ_MBER01000050.1"/>
</dbReference>
<comment type="similarity">
    <text evidence="1">Belongs to the LysR transcriptional regulatory family.</text>
</comment>
<dbReference type="PANTHER" id="PTHR30346:SF28">
    <property type="entry name" value="HTH-TYPE TRANSCRIPTIONAL REGULATOR CYNR"/>
    <property type="match status" value="1"/>
</dbReference>